<organism evidence="3">
    <name type="scientific">marine sediment metagenome</name>
    <dbReference type="NCBI Taxonomy" id="412755"/>
    <lineage>
        <taxon>unclassified sequences</taxon>
        <taxon>metagenomes</taxon>
        <taxon>ecological metagenomes</taxon>
    </lineage>
</organism>
<dbReference type="PANTHER" id="PTHR43032">
    <property type="entry name" value="PROTEIN-METHIONINE-SULFOXIDE REDUCTASE"/>
    <property type="match status" value="1"/>
</dbReference>
<dbReference type="Gene3D" id="3.90.420.10">
    <property type="entry name" value="Oxidoreductase, molybdopterin-binding domain"/>
    <property type="match status" value="1"/>
</dbReference>
<feature type="domain" description="Oxidoreductase molybdopterin-binding" evidence="2">
    <location>
        <begin position="30"/>
        <end position="176"/>
    </location>
</feature>
<proteinExistence type="predicted"/>
<accession>A0A0F9P741</accession>
<name>A0A0F9P741_9ZZZZ</name>
<feature type="region of interest" description="Disordered" evidence="1">
    <location>
        <begin position="1"/>
        <end position="22"/>
    </location>
</feature>
<dbReference type="AlphaFoldDB" id="A0A0F9P741"/>
<dbReference type="SUPFAM" id="SSF56524">
    <property type="entry name" value="Oxidoreductase molybdopterin-binding domain"/>
    <property type="match status" value="1"/>
</dbReference>
<evidence type="ECO:0000313" key="3">
    <source>
        <dbReference type="EMBL" id="KKN20222.1"/>
    </source>
</evidence>
<reference evidence="3" key="1">
    <citation type="journal article" date="2015" name="Nature">
        <title>Complex archaea that bridge the gap between prokaryotes and eukaryotes.</title>
        <authorList>
            <person name="Spang A."/>
            <person name="Saw J.H."/>
            <person name="Jorgensen S.L."/>
            <person name="Zaremba-Niedzwiedzka K."/>
            <person name="Martijn J."/>
            <person name="Lind A.E."/>
            <person name="van Eijk R."/>
            <person name="Schleper C."/>
            <person name="Guy L."/>
            <person name="Ettema T.J."/>
        </authorList>
    </citation>
    <scope>NUCLEOTIDE SEQUENCE</scope>
</reference>
<dbReference type="InterPro" id="IPR000572">
    <property type="entry name" value="OxRdtase_Mopterin-bd_dom"/>
</dbReference>
<comment type="caution">
    <text evidence="3">The sequence shown here is derived from an EMBL/GenBank/DDBJ whole genome shotgun (WGS) entry which is preliminary data.</text>
</comment>
<dbReference type="InterPro" id="IPR036374">
    <property type="entry name" value="OxRdtase_Mopterin-bd_sf"/>
</dbReference>
<protein>
    <recommendedName>
        <fullName evidence="2">Oxidoreductase molybdopterin-binding domain-containing protein</fullName>
    </recommendedName>
</protein>
<evidence type="ECO:0000259" key="2">
    <source>
        <dbReference type="Pfam" id="PF00174"/>
    </source>
</evidence>
<sequence length="197" mass="22918">MKNNSTQQKKPRLPPGQHETKQFPVLQKGSIAHINRKDYQLKIEGEIEHPKIFSLEDLKKIKDLEITEDIHCVTSWSKFDTRWGGVSFKKIFNILKPKSSANFVEFSCADDNFTTTVPLERLLDDNAILAINFDNLPISDKHGGPVRAIIPNLYFYKSAKWVIKITFLEKDRLGYWERQGYSNDANPWKEQRYTSDD</sequence>
<evidence type="ECO:0000256" key="1">
    <source>
        <dbReference type="SAM" id="MobiDB-lite"/>
    </source>
</evidence>
<dbReference type="PANTHER" id="PTHR43032:SF4">
    <property type="entry name" value="OXIDOREDUCTASE MOLYBDOPTERIN-BINDING DOMAIN-CONTAINING PROTEIN"/>
    <property type="match status" value="1"/>
</dbReference>
<gene>
    <name evidence="3" type="ORF">LCGC14_0937740</name>
</gene>
<dbReference type="EMBL" id="LAZR01003263">
    <property type="protein sequence ID" value="KKN20222.1"/>
    <property type="molecule type" value="Genomic_DNA"/>
</dbReference>
<dbReference type="Pfam" id="PF00174">
    <property type="entry name" value="Oxidored_molyb"/>
    <property type="match status" value="1"/>
</dbReference>